<dbReference type="OrthoDB" id="10062876at2759"/>
<dbReference type="GO" id="GO:0016020">
    <property type="term" value="C:membrane"/>
    <property type="evidence" value="ECO:0007669"/>
    <property type="project" value="UniProtKB-SubCell"/>
</dbReference>
<reference evidence="8" key="1">
    <citation type="journal article" date="2017" name="Nat. Ecol. Evol.">
        <title>Genome expansion and lineage-specific genetic innovations in the forest pathogenic fungi Armillaria.</title>
        <authorList>
            <person name="Sipos G."/>
            <person name="Prasanna A.N."/>
            <person name="Walter M.C."/>
            <person name="O'Connor E."/>
            <person name="Balint B."/>
            <person name="Krizsan K."/>
            <person name="Kiss B."/>
            <person name="Hess J."/>
            <person name="Varga T."/>
            <person name="Slot J."/>
            <person name="Riley R."/>
            <person name="Boka B."/>
            <person name="Rigling D."/>
            <person name="Barry K."/>
            <person name="Lee J."/>
            <person name="Mihaltcheva S."/>
            <person name="LaButti K."/>
            <person name="Lipzen A."/>
            <person name="Waldron R."/>
            <person name="Moloney N.M."/>
            <person name="Sperisen C."/>
            <person name="Kredics L."/>
            <person name="Vagvoelgyi C."/>
            <person name="Patrignani A."/>
            <person name="Fitzpatrick D."/>
            <person name="Nagy I."/>
            <person name="Doyle S."/>
            <person name="Anderson J.B."/>
            <person name="Grigoriev I.V."/>
            <person name="Gueldener U."/>
            <person name="Muensterkoetter M."/>
            <person name="Nagy L.G."/>
        </authorList>
    </citation>
    <scope>NUCLEOTIDE SEQUENCE [LARGE SCALE GENOMIC DNA]</scope>
    <source>
        <strain evidence="8">Ar21-2</strain>
    </source>
</reference>
<feature type="transmembrane region" description="Helical" evidence="5">
    <location>
        <begin position="365"/>
        <end position="387"/>
    </location>
</feature>
<feature type="non-terminal residue" evidence="7">
    <location>
        <position position="1"/>
    </location>
</feature>
<feature type="transmembrane region" description="Helical" evidence="5">
    <location>
        <begin position="290"/>
        <end position="307"/>
    </location>
</feature>
<evidence type="ECO:0000313" key="7">
    <source>
        <dbReference type="EMBL" id="PBK93262.1"/>
    </source>
</evidence>
<feature type="transmembrane region" description="Helical" evidence="5">
    <location>
        <begin position="393"/>
        <end position="413"/>
    </location>
</feature>
<feature type="transmembrane region" description="Helical" evidence="5">
    <location>
        <begin position="189"/>
        <end position="210"/>
    </location>
</feature>
<evidence type="ECO:0000313" key="8">
    <source>
        <dbReference type="Proteomes" id="UP000217790"/>
    </source>
</evidence>
<keyword evidence="3 5" id="KW-1133">Transmembrane helix</keyword>
<dbReference type="PANTHER" id="PTHR43341:SF15">
    <property type="entry name" value="GENERAL AMINO ACID PERMEASE AGP2"/>
    <property type="match status" value="1"/>
</dbReference>
<dbReference type="Pfam" id="PF00324">
    <property type="entry name" value="AA_permease"/>
    <property type="match status" value="1"/>
</dbReference>
<feature type="transmembrane region" description="Helical" evidence="5">
    <location>
        <begin position="319"/>
        <end position="344"/>
    </location>
</feature>
<dbReference type="PIRSF" id="PIRSF006060">
    <property type="entry name" value="AA_transporter"/>
    <property type="match status" value="1"/>
</dbReference>
<keyword evidence="4 5" id="KW-0472">Membrane</keyword>
<dbReference type="PANTHER" id="PTHR43341">
    <property type="entry name" value="AMINO ACID PERMEASE"/>
    <property type="match status" value="1"/>
</dbReference>
<dbReference type="EMBL" id="KZ293657">
    <property type="protein sequence ID" value="PBK93262.1"/>
    <property type="molecule type" value="Genomic_DNA"/>
</dbReference>
<dbReference type="Gene3D" id="1.20.1740.10">
    <property type="entry name" value="Amino acid/polyamine transporter I"/>
    <property type="match status" value="1"/>
</dbReference>
<protein>
    <submittedName>
        <fullName evidence="7">Amino acid transporter</fullName>
    </submittedName>
</protein>
<dbReference type="OMA" id="ITMMIAF"/>
<feature type="transmembrane region" description="Helical" evidence="5">
    <location>
        <begin position="244"/>
        <end position="264"/>
    </location>
</feature>
<evidence type="ECO:0000256" key="1">
    <source>
        <dbReference type="ARBA" id="ARBA00004141"/>
    </source>
</evidence>
<name>A0A2H3DP70_ARMGA</name>
<dbReference type="InParanoid" id="A0A2H3DP70"/>
<evidence type="ECO:0000259" key="6">
    <source>
        <dbReference type="Pfam" id="PF00324"/>
    </source>
</evidence>
<proteinExistence type="predicted"/>
<dbReference type="InterPro" id="IPR004841">
    <property type="entry name" value="AA-permease/SLC12A_dom"/>
</dbReference>
<feature type="domain" description="Amino acid permease/ SLC12A" evidence="6">
    <location>
        <begin position="2"/>
        <end position="420"/>
    </location>
</feature>
<evidence type="ECO:0000256" key="3">
    <source>
        <dbReference type="ARBA" id="ARBA00022989"/>
    </source>
</evidence>
<dbReference type="Proteomes" id="UP000217790">
    <property type="component" value="Unassembled WGS sequence"/>
</dbReference>
<evidence type="ECO:0000256" key="4">
    <source>
        <dbReference type="ARBA" id="ARBA00023136"/>
    </source>
</evidence>
<dbReference type="GO" id="GO:0015171">
    <property type="term" value="F:amino acid transmembrane transporter activity"/>
    <property type="evidence" value="ECO:0007669"/>
    <property type="project" value="TreeGrafter"/>
</dbReference>
<comment type="subcellular location">
    <subcellularLocation>
        <location evidence="1">Membrane</location>
        <topology evidence="1">Multi-pass membrane protein</topology>
    </subcellularLocation>
</comment>
<sequence length="429" mass="47643">AELVTWVPVSSPFSQYADHYVDPALGVCVGVNFFLQMAMSVPFEITALNLMIRYWTDKIPTSVVTVCILIAHTSLSIFAVKFYGEAEYWLAIGKVNLILGLFMFAFVTMAGANPIRDRYGFRNWDRMYPLAAGTPFATYVHSGSLGHFLGFLRCLTQAVFTLGGPEVVAMTSGEAENPRKVLPRSFNAVFYRLGMFFIVGAFTVGTIVPYTDPKLAMVSSGDTGAAASPYIIAMKKLGVQGWGHLVNALLMLFIFSAGNSYVYCTSRTLYGLALNGHVPKVLCRCKSSGVPIHCVSITMMIAFLSFLQVSETSVVVLQWFADIVTVCQTVNYATISFTYIRFHMVRAVQGISRKSLPYRSKYQPYLAFHSLFFSIIMTSATGFTVFLPGQWDTTTFVFSYILVITLPILFGVYKVTRLTKVRSLKQVVF</sequence>
<dbReference type="STRING" id="47427.A0A2H3DP70"/>
<gene>
    <name evidence="7" type="ORF">ARMGADRAFT_929801</name>
</gene>
<dbReference type="AlphaFoldDB" id="A0A2H3DP70"/>
<feature type="transmembrane region" description="Helical" evidence="5">
    <location>
        <begin position="89"/>
        <end position="112"/>
    </location>
</feature>
<dbReference type="InterPro" id="IPR050524">
    <property type="entry name" value="APC_YAT"/>
</dbReference>
<evidence type="ECO:0000256" key="2">
    <source>
        <dbReference type="ARBA" id="ARBA00022692"/>
    </source>
</evidence>
<organism evidence="7 8">
    <name type="scientific">Armillaria gallica</name>
    <name type="common">Bulbous honey fungus</name>
    <name type="synonym">Armillaria bulbosa</name>
    <dbReference type="NCBI Taxonomy" id="47427"/>
    <lineage>
        <taxon>Eukaryota</taxon>
        <taxon>Fungi</taxon>
        <taxon>Dikarya</taxon>
        <taxon>Basidiomycota</taxon>
        <taxon>Agaricomycotina</taxon>
        <taxon>Agaricomycetes</taxon>
        <taxon>Agaricomycetidae</taxon>
        <taxon>Agaricales</taxon>
        <taxon>Marasmiineae</taxon>
        <taxon>Physalacriaceae</taxon>
        <taxon>Armillaria</taxon>
    </lineage>
</organism>
<keyword evidence="8" id="KW-1185">Reference proteome</keyword>
<keyword evidence="2 5" id="KW-0812">Transmembrane</keyword>
<accession>A0A2H3DP70</accession>
<evidence type="ECO:0000256" key="5">
    <source>
        <dbReference type="SAM" id="Phobius"/>
    </source>
</evidence>
<feature type="transmembrane region" description="Helical" evidence="5">
    <location>
        <begin position="63"/>
        <end position="83"/>
    </location>
</feature>
<feature type="transmembrane region" description="Helical" evidence="5">
    <location>
        <begin position="24"/>
        <end position="51"/>
    </location>
</feature>